<feature type="transmembrane region" description="Helical" evidence="14">
    <location>
        <begin position="12"/>
        <end position="34"/>
    </location>
</feature>
<evidence type="ECO:0000256" key="9">
    <source>
        <dbReference type="ARBA" id="ARBA00023136"/>
    </source>
</evidence>
<keyword evidence="3" id="KW-0813">Transport</keyword>
<dbReference type="FunFam" id="1.20.960.10:FF:000004">
    <property type="entry name" value="Mitochondrial import receptor subunit TOM20 homolog"/>
    <property type="match status" value="1"/>
</dbReference>
<dbReference type="InterPro" id="IPR022422">
    <property type="entry name" value="MAS20_rcpt_metazoan"/>
</dbReference>
<evidence type="ECO:0000256" key="3">
    <source>
        <dbReference type="ARBA" id="ARBA00022448"/>
    </source>
</evidence>
<evidence type="ECO:0000256" key="8">
    <source>
        <dbReference type="ARBA" id="ARBA00023128"/>
    </source>
</evidence>
<keyword evidence="7 14" id="KW-1133">Transmembrane helix</keyword>
<evidence type="ECO:0000256" key="12">
    <source>
        <dbReference type="ARBA" id="ARBA00079364"/>
    </source>
</evidence>
<dbReference type="Gene3D" id="1.20.960.10">
    <property type="entry name" value="Mitochondrial outer membrane translocase complex, subunit Tom20 domain"/>
    <property type="match status" value="1"/>
</dbReference>
<evidence type="ECO:0000256" key="11">
    <source>
        <dbReference type="ARBA" id="ARBA00064251"/>
    </source>
</evidence>
<dbReference type="PRINTS" id="PR00351">
    <property type="entry name" value="OM20RECEPTOR"/>
</dbReference>
<evidence type="ECO:0000256" key="1">
    <source>
        <dbReference type="ARBA" id="ARBA00004572"/>
    </source>
</evidence>
<evidence type="ECO:0000256" key="6">
    <source>
        <dbReference type="ARBA" id="ARBA00022927"/>
    </source>
</evidence>
<dbReference type="GO" id="GO:0008320">
    <property type="term" value="F:protein transmembrane transporter activity"/>
    <property type="evidence" value="ECO:0007669"/>
    <property type="project" value="TreeGrafter"/>
</dbReference>
<comment type="subunit">
    <text evidence="11">Forms part of the preprotein translocase complex of the outer mitochondrial membrane (TOM complex).</text>
</comment>
<dbReference type="InterPro" id="IPR023392">
    <property type="entry name" value="Tom20_dom_sf"/>
</dbReference>
<keyword evidence="9 14" id="KW-0472">Membrane</keyword>
<evidence type="ECO:0000256" key="13">
    <source>
        <dbReference type="SAM" id="MobiDB-lite"/>
    </source>
</evidence>
<sequence>MSEGSVSSLMSFVRSNFATIAGITGCAFIGYAIYFDKKRRSDPNYKQKIRENRRSKASTGGSARPRGKVPDVNNATEMQQFFLQEVQLGEELIAENQVEEGVEHLCNAIMMCGQPQQLLQIFQQTLPADHFQLIVQKLPETRERLARMFGVVPGDSEPSGIEALPTCAGEAQIIEEDDSRPPMVFMSGGGPPPPGMQGLMIDQDDLE</sequence>
<dbReference type="PANTHER" id="PTHR12430:SF0">
    <property type="entry name" value="TRANSLOCASE OF OUTER MITOCHONDRIAL MEMBRANE 20"/>
    <property type="match status" value="1"/>
</dbReference>
<dbReference type="PANTHER" id="PTHR12430">
    <property type="entry name" value="MITOCHONDRIAL IMPORT RECEPTOR SUBUNIT TOM20"/>
    <property type="match status" value="1"/>
</dbReference>
<protein>
    <recommendedName>
        <fullName evidence="10">Mitochondrial import receptor subunit TOM20 homolog</fullName>
    </recommendedName>
    <alternativeName>
        <fullName evidence="12">Translocase of outer mitochondrial membrane protein 20</fullName>
    </alternativeName>
</protein>
<evidence type="ECO:0000313" key="16">
    <source>
        <dbReference type="Proteomes" id="UP001175271"/>
    </source>
</evidence>
<proteinExistence type="inferred from homology"/>
<feature type="region of interest" description="Disordered" evidence="13">
    <location>
        <begin position="187"/>
        <end position="207"/>
    </location>
</feature>
<evidence type="ECO:0000256" key="4">
    <source>
        <dbReference type="ARBA" id="ARBA00022692"/>
    </source>
</evidence>
<comment type="subcellular location">
    <subcellularLocation>
        <location evidence="1">Mitochondrion outer membrane</location>
        <topology evidence="1">Single-pass membrane protein</topology>
    </subcellularLocation>
</comment>
<dbReference type="GO" id="GO:0016031">
    <property type="term" value="P:tRNA import into mitochondrion"/>
    <property type="evidence" value="ECO:0007669"/>
    <property type="project" value="TreeGrafter"/>
</dbReference>
<dbReference type="EMBL" id="JAUCMV010000003">
    <property type="protein sequence ID" value="KAK0409772.1"/>
    <property type="molecule type" value="Genomic_DNA"/>
</dbReference>
<dbReference type="GO" id="GO:0006605">
    <property type="term" value="P:protein targeting"/>
    <property type="evidence" value="ECO:0007669"/>
    <property type="project" value="InterPro"/>
</dbReference>
<evidence type="ECO:0000256" key="10">
    <source>
        <dbReference type="ARBA" id="ARBA00040061"/>
    </source>
</evidence>
<feature type="compositionally biased region" description="Basic and acidic residues" evidence="13">
    <location>
        <begin position="44"/>
        <end position="54"/>
    </location>
</feature>
<dbReference type="PRINTS" id="PR01989">
    <property type="entry name" value="EUOM20RECPTR"/>
</dbReference>
<dbReference type="GO" id="GO:0030150">
    <property type="term" value="P:protein import into mitochondrial matrix"/>
    <property type="evidence" value="ECO:0007669"/>
    <property type="project" value="TreeGrafter"/>
</dbReference>
<dbReference type="AlphaFoldDB" id="A0AA39LU66"/>
<evidence type="ECO:0000256" key="7">
    <source>
        <dbReference type="ARBA" id="ARBA00022989"/>
    </source>
</evidence>
<keyword evidence="6" id="KW-0653">Protein transport</keyword>
<feature type="region of interest" description="Disordered" evidence="13">
    <location>
        <begin position="44"/>
        <end position="71"/>
    </location>
</feature>
<comment type="caution">
    <text evidence="15">The sequence shown here is derived from an EMBL/GenBank/DDBJ whole genome shotgun (WGS) entry which is preliminary data.</text>
</comment>
<dbReference type="GO" id="GO:0030943">
    <property type="term" value="F:mitochondrion targeting sequence binding"/>
    <property type="evidence" value="ECO:0007669"/>
    <property type="project" value="TreeGrafter"/>
</dbReference>
<dbReference type="Proteomes" id="UP001175271">
    <property type="component" value="Unassembled WGS sequence"/>
</dbReference>
<keyword evidence="4 14" id="KW-0812">Transmembrane</keyword>
<dbReference type="Pfam" id="PF02064">
    <property type="entry name" value="MAS20"/>
    <property type="match status" value="1"/>
</dbReference>
<keyword evidence="8" id="KW-0496">Mitochondrion</keyword>
<evidence type="ECO:0000256" key="2">
    <source>
        <dbReference type="ARBA" id="ARBA00005792"/>
    </source>
</evidence>
<gene>
    <name evidence="15" type="ORF">QR680_004747</name>
</gene>
<dbReference type="GO" id="GO:0006886">
    <property type="term" value="P:intracellular protein transport"/>
    <property type="evidence" value="ECO:0007669"/>
    <property type="project" value="InterPro"/>
</dbReference>
<dbReference type="SUPFAM" id="SSF47157">
    <property type="entry name" value="Mitochondrial import receptor subunit Tom20"/>
    <property type="match status" value="1"/>
</dbReference>
<evidence type="ECO:0000256" key="5">
    <source>
        <dbReference type="ARBA" id="ARBA00022787"/>
    </source>
</evidence>
<organism evidence="15 16">
    <name type="scientific">Steinernema hermaphroditum</name>
    <dbReference type="NCBI Taxonomy" id="289476"/>
    <lineage>
        <taxon>Eukaryota</taxon>
        <taxon>Metazoa</taxon>
        <taxon>Ecdysozoa</taxon>
        <taxon>Nematoda</taxon>
        <taxon>Chromadorea</taxon>
        <taxon>Rhabditida</taxon>
        <taxon>Tylenchina</taxon>
        <taxon>Panagrolaimomorpha</taxon>
        <taxon>Strongyloidoidea</taxon>
        <taxon>Steinernematidae</taxon>
        <taxon>Steinernema</taxon>
    </lineage>
</organism>
<dbReference type="InterPro" id="IPR002056">
    <property type="entry name" value="MAS20"/>
</dbReference>
<name>A0AA39LU66_9BILA</name>
<keyword evidence="16" id="KW-1185">Reference proteome</keyword>
<keyword evidence="5" id="KW-1000">Mitochondrion outer membrane</keyword>
<evidence type="ECO:0000256" key="14">
    <source>
        <dbReference type="SAM" id="Phobius"/>
    </source>
</evidence>
<dbReference type="GO" id="GO:0005742">
    <property type="term" value="C:mitochondrial outer membrane translocase complex"/>
    <property type="evidence" value="ECO:0007669"/>
    <property type="project" value="InterPro"/>
</dbReference>
<reference evidence="15" key="1">
    <citation type="submission" date="2023-06" db="EMBL/GenBank/DDBJ databases">
        <title>Genomic analysis of the entomopathogenic nematode Steinernema hermaphroditum.</title>
        <authorList>
            <person name="Schwarz E.M."/>
            <person name="Heppert J.K."/>
            <person name="Baniya A."/>
            <person name="Schwartz H.T."/>
            <person name="Tan C.-H."/>
            <person name="Antoshechkin I."/>
            <person name="Sternberg P.W."/>
            <person name="Goodrich-Blair H."/>
            <person name="Dillman A.R."/>
        </authorList>
    </citation>
    <scope>NUCLEOTIDE SEQUENCE</scope>
    <source>
        <strain evidence="15">PS9179</strain>
        <tissue evidence="15">Whole animal</tissue>
    </source>
</reference>
<comment type="similarity">
    <text evidence="2">Belongs to the Tom20 family.</text>
</comment>
<evidence type="ECO:0000313" key="15">
    <source>
        <dbReference type="EMBL" id="KAK0409772.1"/>
    </source>
</evidence>
<accession>A0AA39LU66</accession>